<accession>A0AAD7CAV0</accession>
<proteinExistence type="predicted"/>
<organism evidence="2 3">
    <name type="scientific">Roridomyces roridus</name>
    <dbReference type="NCBI Taxonomy" id="1738132"/>
    <lineage>
        <taxon>Eukaryota</taxon>
        <taxon>Fungi</taxon>
        <taxon>Dikarya</taxon>
        <taxon>Basidiomycota</taxon>
        <taxon>Agaricomycotina</taxon>
        <taxon>Agaricomycetes</taxon>
        <taxon>Agaricomycetidae</taxon>
        <taxon>Agaricales</taxon>
        <taxon>Marasmiineae</taxon>
        <taxon>Mycenaceae</taxon>
        <taxon>Roridomyces</taxon>
    </lineage>
</organism>
<keyword evidence="3" id="KW-1185">Reference proteome</keyword>
<dbReference type="AlphaFoldDB" id="A0AAD7CAV0"/>
<evidence type="ECO:0000313" key="2">
    <source>
        <dbReference type="EMBL" id="KAJ7642087.1"/>
    </source>
</evidence>
<sequence length="241" mass="25848">MPRGTRKRQNGPGTATQGSSDGESWMTAVMNPAIGDLERQIKEAGDASGVGGSPCILVKAPYDVYCNKPVRMDGYNLYFADGTGGCRDCVPNKLAFGRVGHGSWRPTRIRRAYASPSPDGMTACDRKKNATMRSTDCSLETLDIGTRTAVWETSFAAKKGRRSPERTQENTPADGAASACGGHLRVLCSATQTESVPRKLPTRAQRMRPVMGKVSGVHKRCCGNNCTATAQSRLDVGCARE</sequence>
<evidence type="ECO:0000313" key="3">
    <source>
        <dbReference type="Proteomes" id="UP001221142"/>
    </source>
</evidence>
<dbReference type="EMBL" id="JARKIF010000004">
    <property type="protein sequence ID" value="KAJ7642087.1"/>
    <property type="molecule type" value="Genomic_DNA"/>
</dbReference>
<feature type="region of interest" description="Disordered" evidence="1">
    <location>
        <begin position="156"/>
        <end position="178"/>
    </location>
</feature>
<name>A0AAD7CAV0_9AGAR</name>
<reference evidence="2" key="1">
    <citation type="submission" date="2023-03" db="EMBL/GenBank/DDBJ databases">
        <title>Massive genome expansion in bonnet fungi (Mycena s.s.) driven by repeated elements and novel gene families across ecological guilds.</title>
        <authorList>
            <consortium name="Lawrence Berkeley National Laboratory"/>
            <person name="Harder C.B."/>
            <person name="Miyauchi S."/>
            <person name="Viragh M."/>
            <person name="Kuo A."/>
            <person name="Thoen E."/>
            <person name="Andreopoulos B."/>
            <person name="Lu D."/>
            <person name="Skrede I."/>
            <person name="Drula E."/>
            <person name="Henrissat B."/>
            <person name="Morin E."/>
            <person name="Kohler A."/>
            <person name="Barry K."/>
            <person name="LaButti K."/>
            <person name="Morin E."/>
            <person name="Salamov A."/>
            <person name="Lipzen A."/>
            <person name="Mereny Z."/>
            <person name="Hegedus B."/>
            <person name="Baldrian P."/>
            <person name="Stursova M."/>
            <person name="Weitz H."/>
            <person name="Taylor A."/>
            <person name="Grigoriev I.V."/>
            <person name="Nagy L.G."/>
            <person name="Martin F."/>
            <person name="Kauserud H."/>
        </authorList>
    </citation>
    <scope>NUCLEOTIDE SEQUENCE</scope>
    <source>
        <strain evidence="2">9284</strain>
    </source>
</reference>
<dbReference type="Proteomes" id="UP001221142">
    <property type="component" value="Unassembled WGS sequence"/>
</dbReference>
<comment type="caution">
    <text evidence="2">The sequence shown here is derived from an EMBL/GenBank/DDBJ whole genome shotgun (WGS) entry which is preliminary data.</text>
</comment>
<gene>
    <name evidence="2" type="ORF">FB45DRAFT_1126359</name>
</gene>
<protein>
    <submittedName>
        <fullName evidence="2">Uncharacterized protein</fullName>
    </submittedName>
</protein>
<feature type="compositionally biased region" description="Polar residues" evidence="1">
    <location>
        <begin position="11"/>
        <end position="22"/>
    </location>
</feature>
<evidence type="ECO:0000256" key="1">
    <source>
        <dbReference type="SAM" id="MobiDB-lite"/>
    </source>
</evidence>
<feature type="region of interest" description="Disordered" evidence="1">
    <location>
        <begin position="1"/>
        <end position="24"/>
    </location>
</feature>